<organism evidence="9 10">
    <name type="scientific">Marivirga sericea</name>
    <dbReference type="NCBI Taxonomy" id="1028"/>
    <lineage>
        <taxon>Bacteria</taxon>
        <taxon>Pseudomonadati</taxon>
        <taxon>Bacteroidota</taxon>
        <taxon>Cytophagia</taxon>
        <taxon>Cytophagales</taxon>
        <taxon>Marivirgaceae</taxon>
        <taxon>Marivirga</taxon>
    </lineage>
</organism>
<feature type="domain" description="LD-carboxypeptidase N-terminal" evidence="7">
    <location>
        <begin position="31"/>
        <end position="146"/>
    </location>
</feature>
<dbReference type="InterPro" id="IPR003507">
    <property type="entry name" value="S66_fam"/>
</dbReference>
<dbReference type="STRING" id="1028.SAMN05661096_01476"/>
<sequence length="315" mass="34857">MLKLALNLFRAFFISNVMSNYPSFLSKNDLILVISPSGVVDKEEVLKGARLLEKAGFKVEFSLNAFNAHFKFGAKHQERLADLQFALDHKIAKAIYCARGGFGITHIIDELNWSQFKQNPKWIIGFSDITALLHTTYLNGFPSLHASVLQGLPRLSGDYQNKLIESLSGNISGLNATSTFNKSGKASGQLIGGNLSLLVHQIGTQTELDYRNKILFIEEVAEPLYHIDRMMLQLKRAGKLENLVGLVVGQFSNLTEDKSIYGQSVEEVILAHCEGYDFPIGFNFHIGHGEVNVALFHGAEVELVVENGVAKLTYG</sequence>
<evidence type="ECO:0000313" key="10">
    <source>
        <dbReference type="Proteomes" id="UP000193804"/>
    </source>
</evidence>
<evidence type="ECO:0000256" key="1">
    <source>
        <dbReference type="ARBA" id="ARBA00010233"/>
    </source>
</evidence>
<keyword evidence="10" id="KW-1185">Reference proteome</keyword>
<evidence type="ECO:0000259" key="8">
    <source>
        <dbReference type="Pfam" id="PF17676"/>
    </source>
</evidence>
<dbReference type="GO" id="GO:0008236">
    <property type="term" value="F:serine-type peptidase activity"/>
    <property type="evidence" value="ECO:0007669"/>
    <property type="project" value="UniProtKB-KW"/>
</dbReference>
<dbReference type="PANTHER" id="PTHR30237">
    <property type="entry name" value="MURAMOYLTETRAPEPTIDE CARBOXYPEPTIDASE"/>
    <property type="match status" value="1"/>
</dbReference>
<evidence type="ECO:0000256" key="5">
    <source>
        <dbReference type="ARBA" id="ARBA00022825"/>
    </source>
</evidence>
<feature type="active site" description="Nucleophile" evidence="6">
    <location>
        <position position="127"/>
    </location>
</feature>
<dbReference type="GO" id="GO:0006508">
    <property type="term" value="P:proteolysis"/>
    <property type="evidence" value="ECO:0007669"/>
    <property type="project" value="UniProtKB-KW"/>
</dbReference>
<dbReference type="InterPro" id="IPR040921">
    <property type="entry name" value="Peptidase_S66C"/>
</dbReference>
<dbReference type="EMBL" id="FXAW01000002">
    <property type="protein sequence ID" value="SMG24664.1"/>
    <property type="molecule type" value="Genomic_DNA"/>
</dbReference>
<dbReference type="Gene3D" id="3.50.30.60">
    <property type="entry name" value="LD-carboxypeptidase A C-terminal domain-like"/>
    <property type="match status" value="1"/>
</dbReference>
<dbReference type="InterPro" id="IPR027461">
    <property type="entry name" value="Carboxypeptidase_A_C_sf"/>
</dbReference>
<dbReference type="InterPro" id="IPR029062">
    <property type="entry name" value="Class_I_gatase-like"/>
</dbReference>
<evidence type="ECO:0000256" key="6">
    <source>
        <dbReference type="PIRSR" id="PIRSR028757-1"/>
    </source>
</evidence>
<reference evidence="10" key="1">
    <citation type="submission" date="2017-04" db="EMBL/GenBank/DDBJ databases">
        <authorList>
            <person name="Varghese N."/>
            <person name="Submissions S."/>
        </authorList>
    </citation>
    <scope>NUCLEOTIDE SEQUENCE [LARGE SCALE GENOMIC DNA]</scope>
    <source>
        <strain evidence="10">DSM 4125</strain>
    </source>
</reference>
<dbReference type="CDD" id="cd07025">
    <property type="entry name" value="Peptidase_S66"/>
    <property type="match status" value="1"/>
</dbReference>
<protein>
    <submittedName>
        <fullName evidence="9">Muramoyltetrapeptide carboxypeptidase</fullName>
    </submittedName>
</protein>
<name>A0A1X7JBB5_9BACT</name>
<evidence type="ECO:0000256" key="2">
    <source>
        <dbReference type="ARBA" id="ARBA00022645"/>
    </source>
</evidence>
<feature type="active site" description="Charge relay system" evidence="6">
    <location>
        <position position="288"/>
    </location>
</feature>
<dbReference type="InterPro" id="IPR027478">
    <property type="entry name" value="LdcA_N"/>
</dbReference>
<accession>A0A1X7JBB5</accession>
<dbReference type="SUPFAM" id="SSF52317">
    <property type="entry name" value="Class I glutamine amidotransferase-like"/>
    <property type="match status" value="1"/>
</dbReference>
<dbReference type="Gene3D" id="3.40.50.10740">
    <property type="entry name" value="Class I glutamine amidotransferase-like"/>
    <property type="match status" value="1"/>
</dbReference>
<feature type="active site" description="Charge relay system" evidence="6">
    <location>
        <position position="218"/>
    </location>
</feature>
<feature type="domain" description="LD-carboxypeptidase C-terminal" evidence="8">
    <location>
        <begin position="187"/>
        <end position="303"/>
    </location>
</feature>
<evidence type="ECO:0000256" key="4">
    <source>
        <dbReference type="ARBA" id="ARBA00022801"/>
    </source>
</evidence>
<keyword evidence="2 9" id="KW-0121">Carboxypeptidase</keyword>
<evidence type="ECO:0000259" key="7">
    <source>
        <dbReference type="Pfam" id="PF02016"/>
    </source>
</evidence>
<dbReference type="Proteomes" id="UP000193804">
    <property type="component" value="Unassembled WGS sequence"/>
</dbReference>
<dbReference type="InterPro" id="IPR040449">
    <property type="entry name" value="Peptidase_S66_N"/>
</dbReference>
<gene>
    <name evidence="9" type="ORF">SAMN05661096_01476</name>
</gene>
<dbReference type="Pfam" id="PF17676">
    <property type="entry name" value="Peptidase_S66C"/>
    <property type="match status" value="1"/>
</dbReference>
<comment type="similarity">
    <text evidence="1">Belongs to the peptidase S66 family.</text>
</comment>
<proteinExistence type="inferred from homology"/>
<keyword evidence="3" id="KW-0645">Protease</keyword>
<keyword evidence="5" id="KW-0720">Serine protease</keyword>
<dbReference type="PANTHER" id="PTHR30237:SF2">
    <property type="entry name" value="MUREIN TETRAPEPTIDE CARBOXYPEPTIDASE"/>
    <property type="match status" value="1"/>
</dbReference>
<dbReference type="GO" id="GO:0004180">
    <property type="term" value="F:carboxypeptidase activity"/>
    <property type="evidence" value="ECO:0007669"/>
    <property type="project" value="UniProtKB-KW"/>
</dbReference>
<dbReference type="AlphaFoldDB" id="A0A1X7JBB5"/>
<evidence type="ECO:0000256" key="3">
    <source>
        <dbReference type="ARBA" id="ARBA00022670"/>
    </source>
</evidence>
<dbReference type="SUPFAM" id="SSF141986">
    <property type="entry name" value="LD-carboxypeptidase A C-terminal domain-like"/>
    <property type="match status" value="1"/>
</dbReference>
<dbReference type="Pfam" id="PF02016">
    <property type="entry name" value="Peptidase_S66"/>
    <property type="match status" value="1"/>
</dbReference>
<keyword evidence="4" id="KW-0378">Hydrolase</keyword>
<dbReference type="PIRSF" id="PIRSF028757">
    <property type="entry name" value="LD-carboxypeptidase"/>
    <property type="match status" value="1"/>
</dbReference>
<evidence type="ECO:0000313" key="9">
    <source>
        <dbReference type="EMBL" id="SMG24664.1"/>
    </source>
</evidence>